<dbReference type="EMBL" id="KY494864">
    <property type="protein sequence ID" value="ARD70478.1"/>
    <property type="molecule type" value="Genomic_DNA"/>
</dbReference>
<keyword evidence="1" id="KW-0614">Plasmid</keyword>
<sequence>MQPGKLVRPAGRNGAPMAFEYVRQHYQVPACVGRRVTAYGEPGTIMADRGHYIGVVLDSDPKKRIRNYHPTDEMVYGEVTNDLPLRQFEVLIWGRNWWDSARQTMQVWAANHAQAKYKAYQELDDCFEDATAMFGFKARLAHASQRARMRGRRA</sequence>
<name>A0A1V0M6F6_PSEAI</name>
<protein>
    <submittedName>
        <fullName evidence="1">Uncharacterized protein</fullName>
    </submittedName>
</protein>
<proteinExistence type="predicted"/>
<evidence type="ECO:0000313" key="1">
    <source>
        <dbReference type="EMBL" id="ARD70478.1"/>
    </source>
</evidence>
<accession>A0A1V0M6F6</accession>
<organism evidence="1">
    <name type="scientific">Pseudomonas aeruginosa</name>
    <dbReference type="NCBI Taxonomy" id="287"/>
    <lineage>
        <taxon>Bacteria</taxon>
        <taxon>Pseudomonadati</taxon>
        <taxon>Pseudomonadota</taxon>
        <taxon>Gammaproteobacteria</taxon>
        <taxon>Pseudomonadales</taxon>
        <taxon>Pseudomonadaceae</taxon>
        <taxon>Pseudomonas</taxon>
    </lineage>
</organism>
<reference evidence="1" key="1">
    <citation type="submission" date="2017-01" db="EMBL/GenBank/DDBJ databases">
        <title>Complete nucleotide sequence of an IncP-2 blaVIM-2-harboring megaplasmid from Pseudomonas aeruginosa.</title>
        <authorList>
            <person name="Botelho J."/>
            <person name="Grosso F."/>
            <person name="Mabrouk A."/>
            <person name="Peixe L."/>
        </authorList>
    </citation>
    <scope>NUCLEOTIDE SEQUENCE</scope>
    <source>
        <strain evidence="1">FFUP_PS_37</strain>
        <plasmid evidence="1">pJB37</plasmid>
    </source>
</reference>
<dbReference type="AlphaFoldDB" id="A0A1V0M6F6"/>
<geneLocation type="plasmid" evidence="1">
    <name>pJB37</name>
</geneLocation>